<evidence type="ECO:0000256" key="1">
    <source>
        <dbReference type="SAM" id="Phobius"/>
    </source>
</evidence>
<gene>
    <name evidence="2" type="ORF">IRJ41_012207</name>
</gene>
<organism evidence="2 3">
    <name type="scientific">Triplophysa rosa</name>
    <name type="common">Cave loach</name>
    <dbReference type="NCBI Taxonomy" id="992332"/>
    <lineage>
        <taxon>Eukaryota</taxon>
        <taxon>Metazoa</taxon>
        <taxon>Chordata</taxon>
        <taxon>Craniata</taxon>
        <taxon>Vertebrata</taxon>
        <taxon>Euteleostomi</taxon>
        <taxon>Actinopterygii</taxon>
        <taxon>Neopterygii</taxon>
        <taxon>Teleostei</taxon>
        <taxon>Ostariophysi</taxon>
        <taxon>Cypriniformes</taxon>
        <taxon>Nemacheilidae</taxon>
        <taxon>Triplophysa</taxon>
    </lineage>
</organism>
<name>A0A9W8C9F1_TRIRA</name>
<keyword evidence="3" id="KW-1185">Reference proteome</keyword>
<dbReference type="Proteomes" id="UP001059041">
    <property type="component" value="Linkage Group LG4"/>
</dbReference>
<reference evidence="2" key="1">
    <citation type="submission" date="2021-02" db="EMBL/GenBank/DDBJ databases">
        <title>Comparative genomics reveals that relaxation of natural selection precedes convergent phenotypic evolution of cavefish.</title>
        <authorList>
            <person name="Peng Z."/>
        </authorList>
    </citation>
    <scope>NUCLEOTIDE SEQUENCE</scope>
    <source>
        <tissue evidence="2">Muscle</tissue>
    </source>
</reference>
<keyword evidence="1" id="KW-0812">Transmembrane</keyword>
<keyword evidence="1" id="KW-1133">Transmembrane helix</keyword>
<sequence length="52" mass="6015">MGNEASYPLEMCTHCKYMGFCIIIPIIVIPPMGAMHQLVKVTFYWLLPTKHF</sequence>
<comment type="caution">
    <text evidence="2">The sequence shown here is derived from an EMBL/GenBank/DDBJ whole genome shotgun (WGS) entry which is preliminary data.</text>
</comment>
<dbReference type="AlphaFoldDB" id="A0A9W8C9F1"/>
<accession>A0A9W8C9F1</accession>
<proteinExistence type="predicted"/>
<feature type="transmembrane region" description="Helical" evidence="1">
    <location>
        <begin position="17"/>
        <end position="47"/>
    </location>
</feature>
<evidence type="ECO:0000313" key="3">
    <source>
        <dbReference type="Proteomes" id="UP001059041"/>
    </source>
</evidence>
<dbReference type="EMBL" id="JAFHDT010000004">
    <property type="protein sequence ID" value="KAI7811259.1"/>
    <property type="molecule type" value="Genomic_DNA"/>
</dbReference>
<evidence type="ECO:0000313" key="2">
    <source>
        <dbReference type="EMBL" id="KAI7811259.1"/>
    </source>
</evidence>
<keyword evidence="1" id="KW-0472">Membrane</keyword>
<protein>
    <submittedName>
        <fullName evidence="2">Uncharacterized protein</fullName>
    </submittedName>
</protein>